<evidence type="ECO:0000313" key="2">
    <source>
        <dbReference type="EMBL" id="CCQ43938.1"/>
    </source>
</evidence>
<gene>
    <name evidence="2" type="primary">CSMD3</name>
</gene>
<organism evidence="2">
    <name type="scientific">Homo sapiens</name>
    <name type="common">Human</name>
    <dbReference type="NCBI Taxonomy" id="9606"/>
    <lineage>
        <taxon>Eukaryota</taxon>
        <taxon>Metazoa</taxon>
        <taxon>Chordata</taxon>
        <taxon>Craniata</taxon>
        <taxon>Vertebrata</taxon>
        <taxon>Euteleostomi</taxon>
        <taxon>Mammalia</taxon>
        <taxon>Eutheria</taxon>
        <taxon>Euarchontoglires</taxon>
        <taxon>Primates</taxon>
        <taxon>Haplorrhini</taxon>
        <taxon>Catarrhini</taxon>
        <taxon>Hominidae</taxon>
        <taxon>Homo</taxon>
    </lineage>
</organism>
<sequence>MTAITMIHSLMLRLIHLRSCLNNVSSATGYSSYINAYTFVKKYIFMKRNFVKV</sequence>
<dbReference type="EMBL" id="HF584441">
    <property type="protein sequence ID" value="CCQ43938.1"/>
    <property type="molecule type" value="Genomic_DNA"/>
</dbReference>
<dbReference type="OrthoDB" id="5804959at2759"/>
<protein>
    <submittedName>
        <fullName evidence="2">Alternative protein CSMD3</fullName>
    </submittedName>
</protein>
<keyword evidence="1" id="KW-0732">Signal</keyword>
<dbReference type="ChiTaRS" id="CSMD3">
    <property type="organism name" value="human"/>
</dbReference>
<name>L8EBH7_HUMAN</name>
<accession>L8EBH7</accession>
<reference evidence="2" key="1">
    <citation type="journal article" date="2013" name="PLoS ONE">
        <title>Direct detection of alternative open reading frames translation products in human significantly expands the proteome.</title>
        <authorList>
            <person name="Vanderperre B."/>
            <person name="Lucier J.-F."/>
            <person name="Motard J."/>
            <person name="Tremblay G."/>
            <person name="Vanderperre S."/>
            <person name="Wisztorski M."/>
            <person name="Salzet M."/>
            <person name="Boisvert F.-M."/>
            <person name="Roucou X."/>
        </authorList>
    </citation>
    <scope>NUCLEOTIDE SEQUENCE</scope>
</reference>
<feature type="signal peptide" evidence="1">
    <location>
        <begin position="1"/>
        <end position="26"/>
    </location>
</feature>
<feature type="chain" id="PRO_5003988467" evidence="1">
    <location>
        <begin position="27"/>
        <end position="53"/>
    </location>
</feature>
<evidence type="ECO:0000256" key="1">
    <source>
        <dbReference type="SAM" id="SignalP"/>
    </source>
</evidence>
<dbReference type="AlphaFoldDB" id="L8EBH7"/>
<proteinExistence type="predicted"/>